<feature type="binding site" evidence="12">
    <location>
        <position position="219"/>
    </location>
    <ligand>
        <name>Zn(2+)</name>
        <dbReference type="ChEBI" id="CHEBI:29105"/>
    </ligand>
</feature>
<protein>
    <recommendedName>
        <fullName evidence="6">Mannose-6-phosphate isomerase</fullName>
        <ecNumber evidence="5">5.3.1.8</ecNumber>
    </recommendedName>
    <alternativeName>
        <fullName evidence="10">Phosphohexomutase</fullName>
    </alternativeName>
    <alternativeName>
        <fullName evidence="11">Phosphomannose isomerase</fullName>
    </alternativeName>
</protein>
<dbReference type="SUPFAM" id="SSF51182">
    <property type="entry name" value="RmlC-like cupins"/>
    <property type="match status" value="1"/>
</dbReference>
<comment type="function">
    <text evidence="2">Involved in the synthesis of the GDP-mannose and dolichol-phosphate-mannose required for a number of critical mannosyl transfer reactions.</text>
</comment>
<dbReference type="PRINTS" id="PR00714">
    <property type="entry name" value="MAN6PISMRASE"/>
</dbReference>
<keyword evidence="9" id="KW-0413">Isomerase</keyword>
<reference evidence="14" key="1">
    <citation type="submission" date="2022-11" db="EMBL/GenBank/DDBJ databases">
        <authorList>
            <person name="Petersen C."/>
        </authorList>
    </citation>
    <scope>NUCLEOTIDE SEQUENCE</scope>
    <source>
        <strain evidence="14">IBT 19713</strain>
    </source>
</reference>
<dbReference type="InterPro" id="IPR011051">
    <property type="entry name" value="RmlC_Cupin_sf"/>
</dbReference>
<dbReference type="PANTHER" id="PTHR10309">
    <property type="entry name" value="MANNOSE-6-PHOSPHATE ISOMERASE"/>
    <property type="match status" value="1"/>
</dbReference>
<dbReference type="Gene3D" id="2.60.120.10">
    <property type="entry name" value="Jelly Rolls"/>
    <property type="match status" value="2"/>
</dbReference>
<dbReference type="GO" id="GO:0008270">
    <property type="term" value="F:zinc ion binding"/>
    <property type="evidence" value="ECO:0007669"/>
    <property type="project" value="InterPro"/>
</dbReference>
<organism evidence="14 15">
    <name type="scientific">Penicillium chermesinum</name>
    <dbReference type="NCBI Taxonomy" id="63820"/>
    <lineage>
        <taxon>Eukaryota</taxon>
        <taxon>Fungi</taxon>
        <taxon>Dikarya</taxon>
        <taxon>Ascomycota</taxon>
        <taxon>Pezizomycotina</taxon>
        <taxon>Eurotiomycetes</taxon>
        <taxon>Eurotiomycetidae</taxon>
        <taxon>Eurotiales</taxon>
        <taxon>Aspergillaceae</taxon>
        <taxon>Penicillium</taxon>
    </lineage>
</organism>
<keyword evidence="15" id="KW-1185">Reference proteome</keyword>
<feature type="binding site" evidence="12">
    <location>
        <position position="95"/>
    </location>
    <ligand>
        <name>Zn(2+)</name>
        <dbReference type="ChEBI" id="CHEBI:29105"/>
    </ligand>
</feature>
<evidence type="ECO:0000256" key="12">
    <source>
        <dbReference type="PIRSR" id="PIRSR001480-2"/>
    </source>
</evidence>
<dbReference type="InterPro" id="IPR046457">
    <property type="entry name" value="PMI_typeI_cat"/>
</dbReference>
<evidence type="ECO:0000256" key="9">
    <source>
        <dbReference type="ARBA" id="ARBA00023235"/>
    </source>
</evidence>
<evidence type="ECO:0000256" key="1">
    <source>
        <dbReference type="ARBA" id="ARBA00000757"/>
    </source>
</evidence>
<dbReference type="EMBL" id="JAPQKS010000002">
    <property type="protein sequence ID" value="KAJ5247778.1"/>
    <property type="molecule type" value="Genomic_DNA"/>
</dbReference>
<dbReference type="CDD" id="cd07011">
    <property type="entry name" value="cupin_PMI_type_I_N"/>
    <property type="match status" value="1"/>
</dbReference>
<dbReference type="PANTHER" id="PTHR10309:SF4">
    <property type="entry name" value="MANNOSE-6-PHOSPHATE ISOMERASE"/>
    <property type="match status" value="1"/>
</dbReference>
<dbReference type="Gene3D" id="1.10.441.10">
    <property type="entry name" value="Phosphomannose Isomerase, domain 2"/>
    <property type="match status" value="1"/>
</dbReference>
<reference evidence="14" key="2">
    <citation type="journal article" date="2023" name="IMA Fungus">
        <title>Comparative genomic study of the Penicillium genus elucidates a diverse pangenome and 15 lateral gene transfer events.</title>
        <authorList>
            <person name="Petersen C."/>
            <person name="Sorensen T."/>
            <person name="Nielsen M.R."/>
            <person name="Sondergaard T.E."/>
            <person name="Sorensen J.L."/>
            <person name="Fitzpatrick D.A."/>
            <person name="Frisvad J.C."/>
            <person name="Nielsen K.L."/>
        </authorList>
    </citation>
    <scope>NUCLEOTIDE SEQUENCE</scope>
    <source>
        <strain evidence="14">IBT 19713</strain>
    </source>
</reference>
<dbReference type="GeneID" id="83199361"/>
<evidence type="ECO:0000256" key="7">
    <source>
        <dbReference type="ARBA" id="ARBA00022723"/>
    </source>
</evidence>
<name>A0A9W9TYR9_9EURO</name>
<dbReference type="OrthoDB" id="6605218at2759"/>
<evidence type="ECO:0000256" key="11">
    <source>
        <dbReference type="ARBA" id="ARBA00030762"/>
    </source>
</evidence>
<gene>
    <name evidence="14" type="ORF">N7468_002761</name>
</gene>
<evidence type="ECO:0000256" key="2">
    <source>
        <dbReference type="ARBA" id="ARBA00002564"/>
    </source>
</evidence>
<feature type="binding site" evidence="12">
    <location>
        <position position="68"/>
    </location>
    <ligand>
        <name>Zn(2+)</name>
        <dbReference type="ChEBI" id="CHEBI:29105"/>
    </ligand>
</feature>
<dbReference type="InterPro" id="IPR016305">
    <property type="entry name" value="Mannose-6-P_Isomerase"/>
</dbReference>
<comment type="caution">
    <text evidence="14">The sequence shown here is derived from an EMBL/GenBank/DDBJ whole genome shotgun (WGS) entry which is preliminary data.</text>
</comment>
<evidence type="ECO:0000259" key="13">
    <source>
        <dbReference type="Pfam" id="PF20511"/>
    </source>
</evidence>
<dbReference type="EC" id="5.3.1.8" evidence="5"/>
<comment type="cofactor">
    <cofactor evidence="12">
        <name>Zn(2+)</name>
        <dbReference type="ChEBI" id="CHEBI:29105"/>
    </cofactor>
    <text evidence="12">Binds 1 zinc ion per subunit.</text>
</comment>
<dbReference type="InterPro" id="IPR014710">
    <property type="entry name" value="RmlC-like_jellyroll"/>
</dbReference>
<feature type="binding site" evidence="12">
    <location>
        <position position="70"/>
    </location>
    <ligand>
        <name>Zn(2+)</name>
        <dbReference type="ChEBI" id="CHEBI:29105"/>
    </ligand>
</feature>
<comment type="pathway">
    <text evidence="3">Nucleotide-sugar biosynthesis; GDP-alpha-D-mannose biosynthesis; alpha-D-mannose 1-phosphate from D-fructose 6-phosphate: step 1/2.</text>
</comment>
<dbReference type="Pfam" id="PF20511">
    <property type="entry name" value="PMI_typeI_cat"/>
    <property type="match status" value="1"/>
</dbReference>
<keyword evidence="8 12" id="KW-0862">Zinc</keyword>
<evidence type="ECO:0000256" key="8">
    <source>
        <dbReference type="ARBA" id="ARBA00022833"/>
    </source>
</evidence>
<evidence type="ECO:0000313" key="15">
    <source>
        <dbReference type="Proteomes" id="UP001150941"/>
    </source>
</evidence>
<dbReference type="GO" id="GO:0009298">
    <property type="term" value="P:GDP-mannose biosynthetic process"/>
    <property type="evidence" value="ECO:0007669"/>
    <property type="project" value="InterPro"/>
</dbReference>
<evidence type="ECO:0000256" key="4">
    <source>
        <dbReference type="ARBA" id="ARBA00010772"/>
    </source>
</evidence>
<comment type="similarity">
    <text evidence="4">Belongs to the mannose-6-phosphate isomerase type 1 family.</text>
</comment>
<dbReference type="AlphaFoldDB" id="A0A9W9TYR9"/>
<proteinExistence type="inferred from homology"/>
<dbReference type="NCBIfam" id="TIGR00218">
    <property type="entry name" value="manA"/>
    <property type="match status" value="1"/>
</dbReference>
<feature type="domain" description="Phosphomannose isomerase type I catalytic" evidence="13">
    <location>
        <begin position="37"/>
        <end position="112"/>
    </location>
</feature>
<evidence type="ECO:0000256" key="6">
    <source>
        <dbReference type="ARBA" id="ARBA00018236"/>
    </source>
</evidence>
<dbReference type="GO" id="GO:0005975">
    <property type="term" value="P:carbohydrate metabolic process"/>
    <property type="evidence" value="ECO:0007669"/>
    <property type="project" value="InterPro"/>
</dbReference>
<accession>A0A9W9TYR9</accession>
<evidence type="ECO:0000256" key="10">
    <source>
        <dbReference type="ARBA" id="ARBA00029741"/>
    </source>
</evidence>
<dbReference type="GO" id="GO:0005829">
    <property type="term" value="C:cytosol"/>
    <property type="evidence" value="ECO:0007669"/>
    <property type="project" value="TreeGrafter"/>
</dbReference>
<evidence type="ECO:0000256" key="5">
    <source>
        <dbReference type="ARBA" id="ARBA00011956"/>
    </source>
</evidence>
<evidence type="ECO:0000256" key="3">
    <source>
        <dbReference type="ARBA" id="ARBA00004666"/>
    </source>
</evidence>
<sequence>MLTISASPDVDGHTSFESFIPSISTGEPLAEYLRDNPQLVGKAVLDRYGPEIPFFTKIISFAKALKLQIHPDRTLAQRLHEQVPDRPGDVRRKPEIAIALSKFELLAGFKPLEDIRGLFRLRPLEQFVPSQSDFTNATLRQVCTNISSASPEDIASIIIELQSIPESQFGAYPYIPGLLCRLSKQDAGPDNETLLTTLLMNHIILGPGDALYVPEDSVHVYLEGDVIECMARSDSVISTGFCPAPRDDSELFKSLTFVPRGAETALLPRCKSDKGVHGKTDAYAPPSSEFTVLCTCLGAGEKESHKAIRGPSLVIVVKGHGAMQIPGNESVRLSEGYVFFVWTGRCTAFELR</sequence>
<dbReference type="RefSeq" id="XP_058335199.1">
    <property type="nucleotide sequence ID" value="XM_058472058.1"/>
</dbReference>
<dbReference type="InterPro" id="IPR001250">
    <property type="entry name" value="Man6P_Isoase-1"/>
</dbReference>
<evidence type="ECO:0000313" key="14">
    <source>
        <dbReference type="EMBL" id="KAJ5247778.1"/>
    </source>
</evidence>
<dbReference type="PIRSF" id="PIRSF001480">
    <property type="entry name" value="Mannose-6-phosphate_isomerase"/>
    <property type="match status" value="1"/>
</dbReference>
<keyword evidence="7 12" id="KW-0479">Metal-binding</keyword>
<dbReference type="GO" id="GO:0004476">
    <property type="term" value="F:mannose-6-phosphate isomerase activity"/>
    <property type="evidence" value="ECO:0007669"/>
    <property type="project" value="UniProtKB-EC"/>
</dbReference>
<comment type="catalytic activity">
    <reaction evidence="1">
        <text>D-mannose 6-phosphate = D-fructose 6-phosphate</text>
        <dbReference type="Rhea" id="RHEA:12356"/>
        <dbReference type="ChEBI" id="CHEBI:58735"/>
        <dbReference type="ChEBI" id="CHEBI:61527"/>
        <dbReference type="EC" id="5.3.1.8"/>
    </reaction>
</comment>
<dbReference type="Proteomes" id="UP001150941">
    <property type="component" value="Unassembled WGS sequence"/>
</dbReference>